<evidence type="ECO:0000259" key="1">
    <source>
        <dbReference type="Pfam" id="PF09356"/>
    </source>
</evidence>
<evidence type="ECO:0000313" key="2">
    <source>
        <dbReference type="EMBL" id="QJD54403.1"/>
    </source>
</evidence>
<dbReference type="Pfam" id="PF09931">
    <property type="entry name" value="Phage_phiJL001_Gp84_N"/>
    <property type="match status" value="1"/>
</dbReference>
<dbReference type="KEGG" id="vg:79585534"/>
<name>A0A6M3T9U8_9CAUD</name>
<feature type="domain" description="Bacteriophage phiJL001 Gp84 C-terminal" evidence="1">
    <location>
        <begin position="179"/>
        <end position="257"/>
    </location>
</feature>
<sequence length="266" mass="28865">MATNTELYRFAEQATGLFWTYTSGNEIVSYDAGDGAEDYKPASISRTEAEVKNEISKSNIEVQIPLTNEVAVRWMQDNGEKIVSLTIFEREKNGTVSVVWKGRLSSILPDMTAVTLKMESIFTSLRRPGLRARYQRSCRHALYGRGCTLDPADFEIDGSVSAAAGRTFTIAAAAGHSDGYFVGGMLRAGDGTLSYVTGHVGNQITVQRLSFSLATEIAGGFPFDVKLYPGCDHSRATCNTKFANLPNYGGFDFIPVKNPLGGSSIV</sequence>
<evidence type="ECO:0000313" key="3">
    <source>
        <dbReference type="Proteomes" id="UP000502376"/>
    </source>
</evidence>
<dbReference type="RefSeq" id="YP_010738169.1">
    <property type="nucleotide sequence ID" value="NC_073023.1"/>
</dbReference>
<dbReference type="GeneID" id="79585534"/>
<organism evidence="2 3">
    <name type="scientific">Sphingomonas phage Eidolon</name>
    <dbReference type="NCBI Taxonomy" id="2686311"/>
    <lineage>
        <taxon>Viruses</taxon>
        <taxon>Duplodnaviria</taxon>
        <taxon>Heunggongvirae</taxon>
        <taxon>Uroviricota</taxon>
        <taxon>Caudoviricetes</taxon>
        <taxon>Johnpaulvirinae</taxon>
        <taxon>Eidolonvirus</taxon>
        <taxon>Eidolonvirus eidolon</taxon>
    </lineage>
</organism>
<keyword evidence="3" id="KW-1185">Reference proteome</keyword>
<dbReference type="InterPro" id="IPR018964">
    <property type="entry name" value="Phage_phiJL001_Gp84_C"/>
</dbReference>
<accession>A0A6M3T9U8</accession>
<proteinExistence type="predicted"/>
<reference evidence="2 3" key="1">
    <citation type="submission" date="2019-11" db="EMBL/GenBank/DDBJ databases">
        <authorList>
            <person name="Hylling O."/>
            <person name="Hansen L.H."/>
            <person name="Johansen A."/>
        </authorList>
    </citation>
    <scope>NUCLEOTIDE SEQUENCE [LARGE SCALE GENOMIC DNA]</scope>
</reference>
<protein>
    <submittedName>
        <fullName evidence="2">Putative structural protein</fullName>
    </submittedName>
</protein>
<dbReference type="EMBL" id="MN734437">
    <property type="protein sequence ID" value="QJD54403.1"/>
    <property type="molecule type" value="Genomic_DNA"/>
</dbReference>
<dbReference type="Pfam" id="PF09356">
    <property type="entry name" value="Phage_BR0599"/>
    <property type="match status" value="1"/>
</dbReference>
<dbReference type="Proteomes" id="UP000502376">
    <property type="component" value="Segment"/>
</dbReference>